<keyword evidence="2" id="KW-1185">Reference proteome</keyword>
<proteinExistence type="predicted"/>
<gene>
    <name evidence="1" type="ORF">C7B81_06525</name>
</gene>
<evidence type="ECO:0000313" key="2">
    <source>
        <dbReference type="Proteomes" id="UP000238218"/>
    </source>
</evidence>
<dbReference type="Proteomes" id="UP000238218">
    <property type="component" value="Unassembled WGS sequence"/>
</dbReference>
<accession>A0ABX5FBM9</accession>
<protein>
    <submittedName>
        <fullName evidence="1">Uncharacterized protein</fullName>
    </submittedName>
</protein>
<comment type="caution">
    <text evidence="1">The sequence shown here is derived from an EMBL/GenBank/DDBJ whole genome shotgun (WGS) entry which is preliminary data.</text>
</comment>
<organism evidence="1 2">
    <name type="scientific">Aphanothece cf. minutissima CCALA 015</name>
    <dbReference type="NCBI Taxonomy" id="2107695"/>
    <lineage>
        <taxon>Bacteria</taxon>
        <taxon>Bacillati</taxon>
        <taxon>Cyanobacteriota</taxon>
        <taxon>Cyanophyceae</taxon>
        <taxon>Oscillatoriophycideae</taxon>
        <taxon>Chroococcales</taxon>
        <taxon>Aphanothecaceae</taxon>
        <taxon>Aphanothece</taxon>
    </lineage>
</organism>
<sequence length="72" mass="8170">MPACTILATELTIIERASLEEPRLWISEVITRSAAVRGRFWSDERMESKDGTDALRRSWQTIGALARCGPHR</sequence>
<name>A0ABX5FBM9_9CHRO</name>
<evidence type="ECO:0000313" key="1">
    <source>
        <dbReference type="EMBL" id="PSB38348.1"/>
    </source>
</evidence>
<dbReference type="EMBL" id="PVWP01000003">
    <property type="protein sequence ID" value="PSB38348.1"/>
    <property type="molecule type" value="Genomic_DNA"/>
</dbReference>
<reference evidence="1 2" key="1">
    <citation type="submission" date="2018-02" db="EMBL/GenBank/DDBJ databases">
        <authorList>
            <person name="Moore K."/>
            <person name="Momper L."/>
        </authorList>
    </citation>
    <scope>NUCLEOTIDE SEQUENCE [LARGE SCALE GENOMIC DNA]</scope>
    <source>
        <strain evidence="1 2">CCALA 015</strain>
    </source>
</reference>
<reference evidence="1 2" key="2">
    <citation type="submission" date="2018-03" db="EMBL/GenBank/DDBJ databases">
        <title>The ancient ancestry and fast evolution of plastids.</title>
        <authorList>
            <person name="Moore K.R."/>
            <person name="Magnabosco C."/>
            <person name="Momper L."/>
            <person name="Gold D.A."/>
            <person name="Bosak T."/>
            <person name="Fournier G.P."/>
        </authorList>
    </citation>
    <scope>NUCLEOTIDE SEQUENCE [LARGE SCALE GENOMIC DNA]</scope>
    <source>
        <strain evidence="1 2">CCALA 015</strain>
    </source>
</reference>